<reference evidence="3" key="1">
    <citation type="submission" date="2015-12" db="EMBL/GenBank/DDBJ databases">
        <title>Update maize B73 reference genome by single molecule sequencing technologies.</title>
        <authorList>
            <consortium name="Maize Genome Sequencing Project"/>
            <person name="Ware D."/>
        </authorList>
    </citation>
    <scope>NUCLEOTIDE SEQUENCE [LARGE SCALE GENOMIC DNA]</scope>
    <source>
        <strain evidence="3">cv. B73</strain>
    </source>
</reference>
<evidence type="ECO:0000256" key="1">
    <source>
        <dbReference type="SAM" id="MobiDB-lite"/>
    </source>
</evidence>
<feature type="compositionally biased region" description="Basic residues" evidence="1">
    <location>
        <begin position="1"/>
        <end position="12"/>
    </location>
</feature>
<dbReference type="InParanoid" id="A0A804Q6F9"/>
<reference evidence="2" key="2">
    <citation type="submission" date="2019-07" db="EMBL/GenBank/DDBJ databases">
        <authorList>
            <person name="Seetharam A."/>
            <person name="Woodhouse M."/>
            <person name="Cannon E."/>
        </authorList>
    </citation>
    <scope>NUCLEOTIDE SEQUENCE [LARGE SCALE GENOMIC DNA]</scope>
    <source>
        <strain evidence="2">cv. B73</strain>
    </source>
</reference>
<sequence>MVRKARRRGGRKKREEGGKGTRYQNKLTRTQGTNGARIVWPPEGRYSTCNRLHPCLLPRAKSNAAPDSDGYPLCSALGCRLFPFPLRALCIGVGAAARPPSSCTAGAATLVGSSPSTLSRVAAGDIIYDGVAAAPLPLLPSPEDVGEGAFRAPEPEGDAHPVQGRAVLPGRGRARALVHPHRLPPPPPPPPGRPRPRALKKNLISAMACTYVFMHVGSICDQESTALAFHYSFRKRKKGLEVEEEEEEEEDRLRERLPVHFCLMGALTTTRPWPAAGGPRFLAHGWPCAHVHISIDASM</sequence>
<dbReference type="EnsemblPlants" id="Zm00001eb302910_T001">
    <property type="protein sequence ID" value="Zm00001eb302910_P001"/>
    <property type="gene ID" value="Zm00001eb302910"/>
</dbReference>
<evidence type="ECO:0000313" key="3">
    <source>
        <dbReference type="Proteomes" id="UP000007305"/>
    </source>
</evidence>
<organism evidence="2 3">
    <name type="scientific">Zea mays</name>
    <name type="common">Maize</name>
    <dbReference type="NCBI Taxonomy" id="4577"/>
    <lineage>
        <taxon>Eukaryota</taxon>
        <taxon>Viridiplantae</taxon>
        <taxon>Streptophyta</taxon>
        <taxon>Embryophyta</taxon>
        <taxon>Tracheophyta</taxon>
        <taxon>Spermatophyta</taxon>
        <taxon>Magnoliopsida</taxon>
        <taxon>Liliopsida</taxon>
        <taxon>Poales</taxon>
        <taxon>Poaceae</taxon>
        <taxon>PACMAD clade</taxon>
        <taxon>Panicoideae</taxon>
        <taxon>Andropogonodae</taxon>
        <taxon>Andropogoneae</taxon>
        <taxon>Tripsacinae</taxon>
        <taxon>Zea</taxon>
    </lineage>
</organism>
<dbReference type="AlphaFoldDB" id="A0A804Q6F9"/>
<accession>A0A804Q6F9</accession>
<dbReference type="Gramene" id="Zm00001eb302910_T001">
    <property type="protein sequence ID" value="Zm00001eb302910_P001"/>
    <property type="gene ID" value="Zm00001eb302910"/>
</dbReference>
<feature type="region of interest" description="Disordered" evidence="1">
    <location>
        <begin position="1"/>
        <end position="30"/>
    </location>
</feature>
<keyword evidence="3" id="KW-1185">Reference proteome</keyword>
<reference evidence="2" key="3">
    <citation type="submission" date="2021-05" db="UniProtKB">
        <authorList>
            <consortium name="EnsemblPlants"/>
        </authorList>
    </citation>
    <scope>IDENTIFICATION</scope>
    <source>
        <strain evidence="2">cv. B73</strain>
    </source>
</reference>
<feature type="compositionally biased region" description="Pro residues" evidence="1">
    <location>
        <begin position="183"/>
        <end position="193"/>
    </location>
</feature>
<evidence type="ECO:0000313" key="2">
    <source>
        <dbReference type="EnsemblPlants" id="Zm00001eb302910_P001"/>
    </source>
</evidence>
<proteinExistence type="predicted"/>
<name>A0A804Q6F9_MAIZE</name>
<protein>
    <submittedName>
        <fullName evidence="2">Uncharacterized protein</fullName>
    </submittedName>
</protein>
<feature type="region of interest" description="Disordered" evidence="1">
    <location>
        <begin position="177"/>
        <end position="198"/>
    </location>
</feature>
<dbReference type="Proteomes" id="UP000007305">
    <property type="component" value="Chromosome 7"/>
</dbReference>